<dbReference type="Pfam" id="PF00106">
    <property type="entry name" value="adh_short"/>
    <property type="match status" value="1"/>
</dbReference>
<dbReference type="Pfam" id="PF13561">
    <property type="entry name" value="adh_short_C2"/>
    <property type="match status" value="1"/>
</dbReference>
<organism evidence="4 5">
    <name type="scientific">Gossypium barbadense</name>
    <name type="common">Sea Island cotton</name>
    <name type="synonym">Hibiscus barbadensis</name>
    <dbReference type="NCBI Taxonomy" id="3634"/>
    <lineage>
        <taxon>Eukaryota</taxon>
        <taxon>Viridiplantae</taxon>
        <taxon>Streptophyta</taxon>
        <taxon>Embryophyta</taxon>
        <taxon>Tracheophyta</taxon>
        <taxon>Spermatophyta</taxon>
        <taxon>Magnoliopsida</taxon>
        <taxon>eudicotyledons</taxon>
        <taxon>Gunneridae</taxon>
        <taxon>Pentapetalae</taxon>
        <taxon>rosids</taxon>
        <taxon>malvids</taxon>
        <taxon>Malvales</taxon>
        <taxon>Malvaceae</taxon>
        <taxon>Malvoideae</taxon>
        <taxon>Gossypium</taxon>
    </lineage>
</organism>
<protein>
    <submittedName>
        <fullName evidence="4">Uncharacterized protein</fullName>
    </submittedName>
</protein>
<evidence type="ECO:0000313" key="5">
    <source>
        <dbReference type="Proteomes" id="UP000239757"/>
    </source>
</evidence>
<dbReference type="SUPFAM" id="SSF51735">
    <property type="entry name" value="NAD(P)-binding Rossmann-fold domains"/>
    <property type="match status" value="2"/>
</dbReference>
<reference evidence="4 5" key="1">
    <citation type="submission" date="2015-01" db="EMBL/GenBank/DDBJ databases">
        <title>Genome of allotetraploid Gossypium barbadense reveals genomic plasticity and fiber elongation in cotton evolution.</title>
        <authorList>
            <person name="Chen X."/>
            <person name="Liu X."/>
            <person name="Zhao B."/>
            <person name="Zheng H."/>
            <person name="Hu Y."/>
            <person name="Lu G."/>
            <person name="Yang C."/>
            <person name="Chen J."/>
            <person name="Shan C."/>
            <person name="Zhang L."/>
            <person name="Zhou Y."/>
            <person name="Wang L."/>
            <person name="Guo W."/>
            <person name="Bai Y."/>
            <person name="Ruan J."/>
            <person name="Shangguan X."/>
            <person name="Mao Y."/>
            <person name="Jiang J."/>
            <person name="Zhu Y."/>
            <person name="Lei J."/>
            <person name="Kang H."/>
            <person name="Chen S."/>
            <person name="He X."/>
            <person name="Wang R."/>
            <person name="Wang Y."/>
            <person name="Chen J."/>
            <person name="Wang L."/>
            <person name="Yu S."/>
            <person name="Wang B."/>
            <person name="Wei J."/>
            <person name="Song S."/>
            <person name="Lu X."/>
            <person name="Gao Z."/>
            <person name="Gu W."/>
            <person name="Deng X."/>
            <person name="Ma D."/>
            <person name="Wang S."/>
            <person name="Liang W."/>
            <person name="Fang L."/>
            <person name="Cai C."/>
            <person name="Zhu X."/>
            <person name="Zhou B."/>
            <person name="Zhang Y."/>
            <person name="Chen Z."/>
            <person name="Xu S."/>
            <person name="Zhu R."/>
            <person name="Wang S."/>
            <person name="Zhang T."/>
            <person name="Zhao G."/>
        </authorList>
    </citation>
    <scope>NUCLEOTIDE SEQUENCE [LARGE SCALE GENOMIC DNA]</scope>
    <source>
        <strain evidence="5">cv. Xinhai21</strain>
        <tissue evidence="4">Leaf</tissue>
    </source>
</reference>
<dbReference type="FunFam" id="3.40.50.720:FF:000084">
    <property type="entry name" value="Short-chain dehydrogenase reductase"/>
    <property type="match status" value="1"/>
</dbReference>
<dbReference type="Gene3D" id="3.40.50.720">
    <property type="entry name" value="NAD(P)-binding Rossmann-like Domain"/>
    <property type="match status" value="2"/>
</dbReference>
<comment type="similarity">
    <text evidence="1 3">Belongs to the short-chain dehydrogenases/reductases (SDR) family.</text>
</comment>
<dbReference type="PRINTS" id="PR00080">
    <property type="entry name" value="SDRFAMILY"/>
</dbReference>
<evidence type="ECO:0000256" key="1">
    <source>
        <dbReference type="ARBA" id="ARBA00006484"/>
    </source>
</evidence>
<accession>A0A2P5W4C1</accession>
<evidence type="ECO:0000256" key="3">
    <source>
        <dbReference type="RuleBase" id="RU000363"/>
    </source>
</evidence>
<dbReference type="InterPro" id="IPR002347">
    <property type="entry name" value="SDR_fam"/>
</dbReference>
<dbReference type="EMBL" id="KZ669181">
    <property type="protein sequence ID" value="PPR85966.1"/>
    <property type="molecule type" value="Genomic_DNA"/>
</dbReference>
<evidence type="ECO:0000313" key="4">
    <source>
        <dbReference type="EMBL" id="PPR85966.1"/>
    </source>
</evidence>
<dbReference type="AlphaFoldDB" id="A0A2P5W4C1"/>
<name>A0A2P5W4C1_GOSBA</name>
<dbReference type="OrthoDB" id="294295at2759"/>
<proteinExistence type="inferred from homology"/>
<evidence type="ECO:0000256" key="2">
    <source>
        <dbReference type="ARBA" id="ARBA00023002"/>
    </source>
</evidence>
<dbReference type="PRINTS" id="PR00081">
    <property type="entry name" value="GDHRDH"/>
</dbReference>
<dbReference type="PANTHER" id="PTHR43180">
    <property type="entry name" value="3-OXOACYL-(ACYL-CARRIER-PROTEIN) REDUCTASE (AFU_ORTHOLOGUE AFUA_6G11210)"/>
    <property type="match status" value="1"/>
</dbReference>
<dbReference type="InterPro" id="IPR036291">
    <property type="entry name" value="NAD(P)-bd_dom_sf"/>
</dbReference>
<sequence>MGSESLVTKRLDGKVALITGGASGLGECSARLFLKHGAKVLIADIQDELGHSLCQELGTENFSYVHCDVTCESDVENAVNLAVSKFGKLDIMFNNAGLIGDGEVRVTDASTDNFKRVFDINVLGGFLGAKYAAKVMVPAKKGCILFSSSISSKISIGLPHAYKASKHGVVGLTKSLAVELAKVMVPAKKGCILFSSSISSKISIGLPHAYKASKHGVVGLTKSLAVELGEHGIRVNCISPHATVTPLFQTTLGLFDKKKGEEMIAASAVLKGTVLEPEDFAHAALYLASDEAKFISGVNVPVDGGYNLSNQSWKMGFAALFG</sequence>
<dbReference type="PANTHER" id="PTHR43180:SF49">
    <property type="entry name" value="MOMILACTONE A SYNTHASE-LIKE"/>
    <property type="match status" value="1"/>
</dbReference>
<dbReference type="GO" id="GO:0016491">
    <property type="term" value="F:oxidoreductase activity"/>
    <property type="evidence" value="ECO:0007669"/>
    <property type="project" value="UniProtKB-KW"/>
</dbReference>
<keyword evidence="2" id="KW-0560">Oxidoreductase</keyword>
<gene>
    <name evidence="4" type="ORF">GOBAR_AA34725</name>
</gene>
<dbReference type="Proteomes" id="UP000239757">
    <property type="component" value="Unassembled WGS sequence"/>
</dbReference>